<gene>
    <name evidence="1" type="ORF">GCK32_020933</name>
</gene>
<dbReference type="EMBL" id="WIXE01011453">
    <property type="protein sequence ID" value="KAK5976736.1"/>
    <property type="molecule type" value="Genomic_DNA"/>
</dbReference>
<name>A0AAN8FCM6_TRICO</name>
<evidence type="ECO:0000313" key="2">
    <source>
        <dbReference type="Proteomes" id="UP001331761"/>
    </source>
</evidence>
<comment type="caution">
    <text evidence="1">The sequence shown here is derived from an EMBL/GenBank/DDBJ whole genome shotgun (WGS) entry which is preliminary data.</text>
</comment>
<accession>A0AAN8FCM6</accession>
<dbReference type="Proteomes" id="UP001331761">
    <property type="component" value="Unassembled WGS sequence"/>
</dbReference>
<evidence type="ECO:0000313" key="1">
    <source>
        <dbReference type="EMBL" id="KAK5976736.1"/>
    </source>
</evidence>
<sequence length="148" mass="16904">MLTPGASSYFYRNFPNSRAFITKLLKFQLDELCSHLDHTCFVIADRVEELNDRLLAYRSLRRKGPQGVLTLSDARILPPSPLTWENFNTKTWKIDKTTIRLEYARLMVVGAFFSGALEFNTTRKQDVLLIGLGGGIINNYLTTMTNHT</sequence>
<proteinExistence type="predicted"/>
<organism evidence="1 2">
    <name type="scientific">Trichostrongylus colubriformis</name>
    <name type="common">Black scour worm</name>
    <dbReference type="NCBI Taxonomy" id="6319"/>
    <lineage>
        <taxon>Eukaryota</taxon>
        <taxon>Metazoa</taxon>
        <taxon>Ecdysozoa</taxon>
        <taxon>Nematoda</taxon>
        <taxon>Chromadorea</taxon>
        <taxon>Rhabditida</taxon>
        <taxon>Rhabditina</taxon>
        <taxon>Rhabditomorpha</taxon>
        <taxon>Strongyloidea</taxon>
        <taxon>Trichostrongylidae</taxon>
        <taxon>Trichostrongylus</taxon>
    </lineage>
</organism>
<dbReference type="AlphaFoldDB" id="A0AAN8FCM6"/>
<keyword evidence="2" id="KW-1185">Reference proteome</keyword>
<protein>
    <submittedName>
        <fullName evidence="1">Uncharacterized protein</fullName>
    </submittedName>
</protein>
<reference evidence="1 2" key="1">
    <citation type="submission" date="2019-10" db="EMBL/GenBank/DDBJ databases">
        <title>Assembly and Annotation for the nematode Trichostrongylus colubriformis.</title>
        <authorList>
            <person name="Martin J."/>
        </authorList>
    </citation>
    <scope>NUCLEOTIDE SEQUENCE [LARGE SCALE GENOMIC DNA]</scope>
    <source>
        <strain evidence="1">G859</strain>
        <tissue evidence="1">Whole worm</tissue>
    </source>
</reference>
<feature type="non-terminal residue" evidence="1">
    <location>
        <position position="148"/>
    </location>
</feature>